<dbReference type="InterPro" id="IPR037038">
    <property type="entry name" value="HepT-like_sf"/>
</dbReference>
<keyword evidence="1" id="KW-0597">Phosphoprotein</keyword>
<protein>
    <submittedName>
        <fullName evidence="6">DUF86 domain-containing protein</fullName>
    </submittedName>
</protein>
<evidence type="ECO:0000256" key="4">
    <source>
        <dbReference type="ARBA" id="ARBA00022801"/>
    </source>
</evidence>
<dbReference type="KEGG" id="mrtj:KHC33_15975"/>
<dbReference type="GO" id="GO:0110001">
    <property type="term" value="C:toxin-antitoxin complex"/>
    <property type="evidence" value="ECO:0007669"/>
    <property type="project" value="InterPro"/>
</dbReference>
<gene>
    <name evidence="6" type="ORF">KHC33_15975</name>
</gene>
<accession>A0A8E7EH10</accession>
<evidence type="ECO:0000256" key="2">
    <source>
        <dbReference type="ARBA" id="ARBA00022649"/>
    </source>
</evidence>
<reference evidence="6 7" key="1">
    <citation type="submission" date="2021-05" db="EMBL/GenBank/DDBJ databases">
        <title>A novel Methanospirillum isolate from a pyrite-forming mixed culture.</title>
        <authorList>
            <person name="Bunk B."/>
            <person name="Sproer C."/>
            <person name="Spring S."/>
            <person name="Pester M."/>
        </authorList>
    </citation>
    <scope>NUCLEOTIDE SEQUENCE [LARGE SCALE GENOMIC DNA]</scope>
    <source>
        <strain evidence="6 7">J.3.6.1-F.2.7.3</strain>
    </source>
</reference>
<keyword evidence="7" id="KW-1185">Reference proteome</keyword>
<dbReference type="Proteomes" id="UP000680656">
    <property type="component" value="Chromosome"/>
</dbReference>
<evidence type="ECO:0000256" key="5">
    <source>
        <dbReference type="ARBA" id="ARBA00024207"/>
    </source>
</evidence>
<name>A0A8E7EH10_9EURY</name>
<evidence type="ECO:0000256" key="1">
    <source>
        <dbReference type="ARBA" id="ARBA00022553"/>
    </source>
</evidence>
<dbReference type="GO" id="GO:0016787">
    <property type="term" value="F:hydrolase activity"/>
    <property type="evidence" value="ECO:0007669"/>
    <property type="project" value="UniProtKB-KW"/>
</dbReference>
<dbReference type="Gene3D" id="1.20.120.580">
    <property type="entry name" value="bsu32300-like"/>
    <property type="match status" value="1"/>
</dbReference>
<keyword evidence="4" id="KW-0378">Hydrolase</keyword>
<dbReference type="PANTHER" id="PTHR33397">
    <property type="entry name" value="UPF0331 PROTEIN YUTE"/>
    <property type="match status" value="1"/>
</dbReference>
<comment type="similarity">
    <text evidence="5">Belongs to the HepT RNase toxin family.</text>
</comment>
<evidence type="ECO:0000313" key="7">
    <source>
        <dbReference type="Proteomes" id="UP000680656"/>
    </source>
</evidence>
<organism evidence="6 7">
    <name type="scientific">Methanospirillum purgamenti</name>
    <dbReference type="NCBI Taxonomy" id="2834276"/>
    <lineage>
        <taxon>Archaea</taxon>
        <taxon>Methanobacteriati</taxon>
        <taxon>Methanobacteriota</taxon>
        <taxon>Stenosarchaea group</taxon>
        <taxon>Methanomicrobia</taxon>
        <taxon>Methanomicrobiales</taxon>
        <taxon>Methanospirillaceae</taxon>
        <taxon>Methanospirillum</taxon>
    </lineage>
</organism>
<dbReference type="PANTHER" id="PTHR33397:SF5">
    <property type="entry name" value="RNASE YUTE-RELATED"/>
    <property type="match status" value="1"/>
</dbReference>
<dbReference type="RefSeq" id="WP_214419586.1">
    <property type="nucleotide sequence ID" value="NZ_CP075546.1"/>
</dbReference>
<sequence>MVLSEKEVVSTLCSELNTAMDALDDIVSSGQEEFMANRHIRGSAKYHLLMAIEVVLDLSSHLITQNSWRFPEDYADTFLVMAENGFISRDEAEHLADMARFRNRLVHQYWKIDDDVIWDILIKDRDDIIRYNEKILCAVNS</sequence>
<evidence type="ECO:0000256" key="3">
    <source>
        <dbReference type="ARBA" id="ARBA00022722"/>
    </source>
</evidence>
<keyword evidence="3" id="KW-0540">Nuclease</keyword>
<dbReference type="InterPro" id="IPR008201">
    <property type="entry name" value="HepT-like"/>
</dbReference>
<dbReference type="Pfam" id="PF01934">
    <property type="entry name" value="HepT-like"/>
    <property type="match status" value="1"/>
</dbReference>
<dbReference type="InterPro" id="IPR052379">
    <property type="entry name" value="Type_VII_TA_RNase"/>
</dbReference>
<dbReference type="AlphaFoldDB" id="A0A8E7EH10"/>
<dbReference type="NCBIfam" id="NF047751">
    <property type="entry name" value="HepT_toxin"/>
    <property type="match status" value="1"/>
</dbReference>
<dbReference type="GeneID" id="65098713"/>
<proteinExistence type="inferred from homology"/>
<dbReference type="GO" id="GO:0004540">
    <property type="term" value="F:RNA nuclease activity"/>
    <property type="evidence" value="ECO:0007669"/>
    <property type="project" value="InterPro"/>
</dbReference>
<keyword evidence="2" id="KW-1277">Toxin-antitoxin system</keyword>
<evidence type="ECO:0000313" key="6">
    <source>
        <dbReference type="EMBL" id="QVV88783.1"/>
    </source>
</evidence>
<dbReference type="EMBL" id="CP075546">
    <property type="protein sequence ID" value="QVV88783.1"/>
    <property type="molecule type" value="Genomic_DNA"/>
</dbReference>